<dbReference type="Proteomes" id="UP000716446">
    <property type="component" value="Unassembled WGS sequence"/>
</dbReference>
<reference evidence="2" key="1">
    <citation type="submission" date="2020-06" db="EMBL/GenBank/DDBJ databases">
        <authorList>
            <person name="Onetto C."/>
        </authorList>
    </citation>
    <scope>NUCLEOTIDE SEQUENCE</scope>
</reference>
<dbReference type="EMBL" id="CAIJEN010000012">
    <property type="protein sequence ID" value="CAD0091200.1"/>
    <property type="molecule type" value="Genomic_DNA"/>
</dbReference>
<proteinExistence type="predicted"/>
<feature type="domain" description="Mei2-like C-terminal RNA recognition motif" evidence="1">
    <location>
        <begin position="93"/>
        <end position="158"/>
    </location>
</feature>
<comment type="caution">
    <text evidence="2">The sequence shown here is derived from an EMBL/GenBank/DDBJ whole genome shotgun (WGS) entry which is preliminary data.</text>
</comment>
<keyword evidence="3" id="KW-1185">Reference proteome</keyword>
<evidence type="ECO:0000313" key="3">
    <source>
        <dbReference type="Proteomes" id="UP000716446"/>
    </source>
</evidence>
<evidence type="ECO:0000259" key="1">
    <source>
        <dbReference type="Pfam" id="PF04059"/>
    </source>
</evidence>
<dbReference type="GO" id="GO:0003676">
    <property type="term" value="F:nucleic acid binding"/>
    <property type="evidence" value="ECO:0007669"/>
    <property type="project" value="InterPro"/>
</dbReference>
<sequence>MTESAVAMSIQHDAGFCSDTLTVFIKEYAPAGYKRYVHPAASGMADLVTATEDLDVSDDWNDRYDNYTARNIRGGYAPYSRGDFKIEAGIGVRTTIMLRNIPNRVNFEDLKLFQDATSEGHYDFPYLRIDFSNKLNVGYAFINFIRPEFIINLVRQRPTTTSSSTFLTTSTSSLNFNLKVFVSIKPILASSTQYLFLEKSRSPLCAAAEASTAVALITARGLLLCCGEEDLSKLPASSLGRMTKTDSTVSVSVLKETIRSGLDAKIEVFVKERIEKAVDETLTKAVLHAELEMKGSSTRAAVVKDLENHMPLRSRQSEDFGNLLESAAIDAGEDDLGAEVEAEGNSGYHTKDDLVEDLADAGSPFTSILVFAHILDDKVGELVKQIVKTLEAELPAEADIHEIEEDIVKMADKMEDIKEEG</sequence>
<protein>
    <recommendedName>
        <fullName evidence="1">Mei2-like C-terminal RNA recognition motif domain-containing protein</fullName>
    </recommendedName>
</protein>
<accession>A0A9N8JTT5</accession>
<name>A0A9N8JTT5_9PEZI</name>
<organism evidence="2 3">
    <name type="scientific">Aureobasidium vineae</name>
    <dbReference type="NCBI Taxonomy" id="2773715"/>
    <lineage>
        <taxon>Eukaryota</taxon>
        <taxon>Fungi</taxon>
        <taxon>Dikarya</taxon>
        <taxon>Ascomycota</taxon>
        <taxon>Pezizomycotina</taxon>
        <taxon>Dothideomycetes</taxon>
        <taxon>Dothideomycetidae</taxon>
        <taxon>Dothideales</taxon>
        <taxon>Saccotheciaceae</taxon>
        <taxon>Aureobasidium</taxon>
    </lineage>
</organism>
<dbReference type="SUPFAM" id="SSF54928">
    <property type="entry name" value="RNA-binding domain, RBD"/>
    <property type="match status" value="1"/>
</dbReference>
<gene>
    <name evidence="2" type="ORF">AWRI4619_LOCUS6615</name>
</gene>
<evidence type="ECO:0000313" key="2">
    <source>
        <dbReference type="EMBL" id="CAD0091200.1"/>
    </source>
</evidence>
<dbReference type="InterPro" id="IPR007201">
    <property type="entry name" value="Mei2-like_Rrm_C"/>
</dbReference>
<dbReference type="InterPro" id="IPR035979">
    <property type="entry name" value="RBD_domain_sf"/>
</dbReference>
<dbReference type="AlphaFoldDB" id="A0A9N8JTT5"/>
<dbReference type="Pfam" id="PF04059">
    <property type="entry name" value="RRM_2"/>
    <property type="match status" value="1"/>
</dbReference>